<sequence length="95" mass="10846">MAALAALERANVEDSGKMKVLFIYSDCKLRVEWMNGATMAGGRWRERIFEIKIFSTSWWKHKRIDECSDEKCAQTPASDTGPLSGTTLREPKHVR</sequence>
<feature type="region of interest" description="Disordered" evidence="1">
    <location>
        <begin position="70"/>
        <end position="95"/>
    </location>
</feature>
<name>A0A225VPB7_9STRA</name>
<organism evidence="2 3">
    <name type="scientific">Phytophthora megakarya</name>
    <dbReference type="NCBI Taxonomy" id="4795"/>
    <lineage>
        <taxon>Eukaryota</taxon>
        <taxon>Sar</taxon>
        <taxon>Stramenopiles</taxon>
        <taxon>Oomycota</taxon>
        <taxon>Peronosporomycetes</taxon>
        <taxon>Peronosporales</taxon>
        <taxon>Peronosporaceae</taxon>
        <taxon>Phytophthora</taxon>
    </lineage>
</organism>
<feature type="compositionally biased region" description="Polar residues" evidence="1">
    <location>
        <begin position="75"/>
        <end position="87"/>
    </location>
</feature>
<keyword evidence="3" id="KW-1185">Reference proteome</keyword>
<evidence type="ECO:0000256" key="1">
    <source>
        <dbReference type="SAM" id="MobiDB-lite"/>
    </source>
</evidence>
<reference evidence="3" key="1">
    <citation type="submission" date="2017-03" db="EMBL/GenBank/DDBJ databases">
        <title>Phytopthora megakarya and P. palmivora, two closely related causual agents of cacao black pod achieved similar genome size and gene model numbers by different mechanisms.</title>
        <authorList>
            <person name="Ali S."/>
            <person name="Shao J."/>
            <person name="Larry D.J."/>
            <person name="Kronmiller B."/>
            <person name="Shen D."/>
            <person name="Strem M.D."/>
            <person name="Melnick R.L."/>
            <person name="Guiltinan M.J."/>
            <person name="Tyler B.M."/>
            <person name="Meinhardt L.W."/>
            <person name="Bailey B.A."/>
        </authorList>
    </citation>
    <scope>NUCLEOTIDE SEQUENCE [LARGE SCALE GENOMIC DNA]</scope>
    <source>
        <strain evidence="3">zdho120</strain>
    </source>
</reference>
<protein>
    <submittedName>
        <fullName evidence="2">RNase H</fullName>
    </submittedName>
</protein>
<accession>A0A225VPB7</accession>
<comment type="caution">
    <text evidence="2">The sequence shown here is derived from an EMBL/GenBank/DDBJ whole genome shotgun (WGS) entry which is preliminary data.</text>
</comment>
<evidence type="ECO:0000313" key="3">
    <source>
        <dbReference type="Proteomes" id="UP000198211"/>
    </source>
</evidence>
<gene>
    <name evidence="2" type="ORF">PHMEG_00020972</name>
</gene>
<dbReference type="OrthoDB" id="407198at2759"/>
<evidence type="ECO:0000313" key="2">
    <source>
        <dbReference type="EMBL" id="OWZ06738.1"/>
    </source>
</evidence>
<dbReference type="Proteomes" id="UP000198211">
    <property type="component" value="Unassembled WGS sequence"/>
</dbReference>
<dbReference type="EMBL" id="NBNE01003840">
    <property type="protein sequence ID" value="OWZ06738.1"/>
    <property type="molecule type" value="Genomic_DNA"/>
</dbReference>
<dbReference type="AlphaFoldDB" id="A0A225VPB7"/>
<proteinExistence type="predicted"/>